<keyword evidence="2" id="KW-1185">Reference proteome</keyword>
<dbReference type="GeneID" id="30968364"/>
<dbReference type="AlphaFoldDB" id="A0A1D2VB45"/>
<evidence type="ECO:0000313" key="2">
    <source>
        <dbReference type="Proteomes" id="UP000095038"/>
    </source>
</evidence>
<dbReference type="EMBL" id="KV454489">
    <property type="protein sequence ID" value="ODV58820.1"/>
    <property type="molecule type" value="Genomic_DNA"/>
</dbReference>
<name>A0A1D2VB45_9ASCO</name>
<dbReference type="Proteomes" id="UP000095038">
    <property type="component" value="Unassembled WGS sequence"/>
</dbReference>
<dbReference type="RefSeq" id="XP_020045127.1">
    <property type="nucleotide sequence ID" value="XM_020194728.1"/>
</dbReference>
<sequence length="57" mass="6392">MVPTTLTSSTLKAIASALPRYSSVALLNGARRQFISIKQTDHWADVYEEYNVDSNFN</sequence>
<evidence type="ECO:0000313" key="1">
    <source>
        <dbReference type="EMBL" id="ODV58820.1"/>
    </source>
</evidence>
<reference evidence="2" key="1">
    <citation type="submission" date="2016-05" db="EMBL/GenBank/DDBJ databases">
        <title>Comparative genomics of biotechnologically important yeasts.</title>
        <authorList>
            <consortium name="DOE Joint Genome Institute"/>
            <person name="Riley R."/>
            <person name="Haridas S."/>
            <person name="Wolfe K.H."/>
            <person name="Lopes M.R."/>
            <person name="Hittinger C.T."/>
            <person name="Goker M."/>
            <person name="Salamov A."/>
            <person name="Wisecaver J."/>
            <person name="Long T.M."/>
            <person name="Aerts A.L."/>
            <person name="Barry K."/>
            <person name="Choi C."/>
            <person name="Clum A."/>
            <person name="Coughlan A.Y."/>
            <person name="Deshpande S."/>
            <person name="Douglass A.P."/>
            <person name="Hanson S.J."/>
            <person name="Klenk H.-P."/>
            <person name="Labutti K."/>
            <person name="Lapidus A."/>
            <person name="Lindquist E."/>
            <person name="Lipzen A."/>
            <person name="Meier-Kolthoff J.P."/>
            <person name="Ohm R.A."/>
            <person name="Otillar R.P."/>
            <person name="Pangilinan J."/>
            <person name="Peng Y."/>
            <person name="Rokas A."/>
            <person name="Rosa C.A."/>
            <person name="Scheuner C."/>
            <person name="Sibirny A.A."/>
            <person name="Slot J.C."/>
            <person name="Stielow J.B."/>
            <person name="Sun H."/>
            <person name="Kurtzman C.P."/>
            <person name="Blackwell M."/>
            <person name="Grigoriev I.V."/>
            <person name="Jeffries T.W."/>
        </authorList>
    </citation>
    <scope>NUCLEOTIDE SEQUENCE [LARGE SCALE GENOMIC DNA]</scope>
    <source>
        <strain evidence="2">DSM 1968</strain>
    </source>
</reference>
<gene>
    <name evidence="1" type="ORF">ASCRUDRAFT_82475</name>
</gene>
<organism evidence="1 2">
    <name type="scientific">Ascoidea rubescens DSM 1968</name>
    <dbReference type="NCBI Taxonomy" id="1344418"/>
    <lineage>
        <taxon>Eukaryota</taxon>
        <taxon>Fungi</taxon>
        <taxon>Dikarya</taxon>
        <taxon>Ascomycota</taxon>
        <taxon>Saccharomycotina</taxon>
        <taxon>Saccharomycetes</taxon>
        <taxon>Ascoideaceae</taxon>
        <taxon>Ascoidea</taxon>
    </lineage>
</organism>
<protein>
    <submittedName>
        <fullName evidence="1">Uncharacterized protein</fullName>
    </submittedName>
</protein>
<proteinExistence type="predicted"/>
<dbReference type="InParanoid" id="A0A1D2VB45"/>
<accession>A0A1D2VB45</accession>